<keyword evidence="1" id="KW-1133">Transmembrane helix</keyword>
<dbReference type="Proteomes" id="UP000708208">
    <property type="component" value="Unassembled WGS sequence"/>
</dbReference>
<keyword evidence="1" id="KW-0812">Transmembrane</keyword>
<accession>A0A8J2LML0</accession>
<proteinExistence type="predicted"/>
<dbReference type="AlphaFoldDB" id="A0A8J2LML0"/>
<evidence type="ECO:0000256" key="1">
    <source>
        <dbReference type="SAM" id="Phobius"/>
    </source>
</evidence>
<dbReference type="EMBL" id="CAJVCH010570429">
    <property type="protein sequence ID" value="CAG7834889.1"/>
    <property type="molecule type" value="Genomic_DNA"/>
</dbReference>
<evidence type="ECO:0000313" key="3">
    <source>
        <dbReference type="Proteomes" id="UP000708208"/>
    </source>
</evidence>
<evidence type="ECO:0000313" key="2">
    <source>
        <dbReference type="EMBL" id="CAG7834889.1"/>
    </source>
</evidence>
<protein>
    <submittedName>
        <fullName evidence="2">Uncharacterized protein</fullName>
    </submittedName>
</protein>
<keyword evidence="1" id="KW-0472">Membrane</keyword>
<comment type="caution">
    <text evidence="2">The sequence shown here is derived from an EMBL/GenBank/DDBJ whole genome shotgun (WGS) entry which is preliminary data.</text>
</comment>
<name>A0A8J2LML0_9HEXA</name>
<organism evidence="2 3">
    <name type="scientific">Allacma fusca</name>
    <dbReference type="NCBI Taxonomy" id="39272"/>
    <lineage>
        <taxon>Eukaryota</taxon>
        <taxon>Metazoa</taxon>
        <taxon>Ecdysozoa</taxon>
        <taxon>Arthropoda</taxon>
        <taxon>Hexapoda</taxon>
        <taxon>Collembola</taxon>
        <taxon>Symphypleona</taxon>
        <taxon>Sminthuridae</taxon>
        <taxon>Allacma</taxon>
    </lineage>
</organism>
<gene>
    <name evidence="2" type="ORF">AFUS01_LOCUS44334</name>
</gene>
<sequence length="103" mass="11978">MYMVSFHIQFIYHLGQPHPSHFSIYNLVNLFFAHMVMSSLVALFLTIIFEFPFLQLEKIIFAPLLKQPVQNPTESIRGFEMRVNNLDNTVTVKSQANIETNAF</sequence>
<reference evidence="2" key="1">
    <citation type="submission" date="2021-06" db="EMBL/GenBank/DDBJ databases">
        <authorList>
            <person name="Hodson N. C."/>
            <person name="Mongue J. A."/>
            <person name="Jaron S. K."/>
        </authorList>
    </citation>
    <scope>NUCLEOTIDE SEQUENCE</scope>
</reference>
<dbReference type="OrthoDB" id="10006435at2759"/>
<keyword evidence="3" id="KW-1185">Reference proteome</keyword>
<feature type="transmembrane region" description="Helical" evidence="1">
    <location>
        <begin position="24"/>
        <end position="49"/>
    </location>
</feature>